<reference evidence="4 5" key="1">
    <citation type="journal article" date="2012" name="Front. Microbiol.">
        <title>Redundancy and modularity in membrane-associated dissimilatory nitrate reduction in Bacillus.</title>
        <authorList>
            <person name="Heylen K."/>
            <person name="Keltjens J."/>
        </authorList>
    </citation>
    <scope>NUCLEOTIDE SEQUENCE [LARGE SCALE GENOMIC DNA]</scope>
    <source>
        <strain evidence="4 5">LMG 9581</strain>
    </source>
</reference>
<accession>K6DGV3</accession>
<feature type="transmembrane region" description="Helical" evidence="2">
    <location>
        <begin position="326"/>
        <end position="349"/>
    </location>
</feature>
<feature type="transmembrane region" description="Helical" evidence="2">
    <location>
        <begin position="370"/>
        <end position="395"/>
    </location>
</feature>
<evidence type="ECO:0000313" key="5">
    <source>
        <dbReference type="Proteomes" id="UP000006315"/>
    </source>
</evidence>
<feature type="domain" description="Tape measure protein N-terminal" evidence="3">
    <location>
        <begin position="125"/>
        <end position="311"/>
    </location>
</feature>
<comment type="caution">
    <text evidence="4">The sequence shown here is derived from an EMBL/GenBank/DDBJ whole genome shotgun (WGS) entry which is preliminary data.</text>
</comment>
<dbReference type="Proteomes" id="UP000006315">
    <property type="component" value="Unassembled WGS sequence"/>
</dbReference>
<feature type="transmembrane region" description="Helical" evidence="2">
    <location>
        <begin position="450"/>
        <end position="471"/>
    </location>
</feature>
<evidence type="ECO:0000259" key="3">
    <source>
        <dbReference type="Pfam" id="PF20155"/>
    </source>
</evidence>
<evidence type="ECO:0000256" key="1">
    <source>
        <dbReference type="SAM" id="MobiDB-lite"/>
    </source>
</evidence>
<feature type="region of interest" description="Disordered" evidence="1">
    <location>
        <begin position="651"/>
        <end position="671"/>
    </location>
</feature>
<gene>
    <name evidence="4" type="ORF">BAZO_08416</name>
</gene>
<evidence type="ECO:0000256" key="2">
    <source>
        <dbReference type="SAM" id="Phobius"/>
    </source>
</evidence>
<keyword evidence="5" id="KW-1185">Reference proteome</keyword>
<dbReference type="Pfam" id="PF20155">
    <property type="entry name" value="TMP_3"/>
    <property type="match status" value="1"/>
</dbReference>
<sequence>MTGAQTSLTLTDRLTGPLTRMMRAMDRTISIMERMDRTANNVDTRGLQRARSEIQSASAELERLASSARTQNAVASSGIQRLQNQYTNLPGPITAAGGAVRNFFAGFAGAAAAYLSVQGLINGFKSFVNSADAYTSTSARLSNINDNLQTQAELQQMVYEAAQRSRSGYMDLASSVSKLGLLAGESFKDNKEMIAFGEMMGKVFTVSGASTFERQAGMYQLTQAMAAGKLQGDEFRSIMENAPMLAQAIADFTGKTKGELKEMSADGTITADIIKGALFSAADDIEKKFKNMPLTFGQAWTMFSNWATRAFEPLFIRFNQFVNSDAFGVLAGHAMWFISVFLAGMDMLFDALEWFYNTVVAVGQFFTDNWSVIGPILTVIGAALGALGVILLAHAAKWAMVTAATKLAESATWEYIAATLANPTTWVILGIVAAIALVIYALINWANQTATVIGFITGLFTALGAGIWNIFVYLWNFIMSFVEFLLNVFVDPVYAVEKLFYDLSKNAINFMTSIAGSFDNAANVLGSAFVAGANIAIGGINTLIKALNAIPGVKIGEIGKFSATTGIKMSEKLINFAENLKPPERSKGTVNIPRLNFVNMPAAANAAYDAGKSLSLAASDKLMKMADKISGALKGPKGLDDNPFTMSPGESLLNSPGTKMEKGAANPTGGKLDKVGKIGDEINIAEEDLKMLRELADIRSIQNFVTLTPQVSFGDMTIREEVDIDKIVAKTLKGIDDMIDDGMNRGVKGAYS</sequence>
<dbReference type="PATRIC" id="fig|1131731.3.peg.1758"/>
<keyword evidence="2" id="KW-0812">Transmembrane</keyword>
<name>K6DGV3_SCHAZ</name>
<organism evidence="4 5">
    <name type="scientific">Schinkia azotoformans LMG 9581</name>
    <dbReference type="NCBI Taxonomy" id="1131731"/>
    <lineage>
        <taxon>Bacteria</taxon>
        <taxon>Bacillati</taxon>
        <taxon>Bacillota</taxon>
        <taxon>Bacilli</taxon>
        <taxon>Bacillales</taxon>
        <taxon>Bacillaceae</taxon>
        <taxon>Calidifontibacillus/Schinkia group</taxon>
        <taxon>Schinkia</taxon>
    </lineage>
</organism>
<dbReference type="STRING" id="1131731.BAZO_08416"/>
<feature type="transmembrane region" description="Helical" evidence="2">
    <location>
        <begin position="415"/>
        <end position="443"/>
    </location>
</feature>
<dbReference type="AlphaFoldDB" id="K6DGV3"/>
<dbReference type="NCBIfam" id="TIGR02675">
    <property type="entry name" value="tape_meas_nterm"/>
    <property type="match status" value="1"/>
</dbReference>
<dbReference type="InterPro" id="IPR013491">
    <property type="entry name" value="Tape_meas_N"/>
</dbReference>
<proteinExistence type="predicted"/>
<protein>
    <submittedName>
        <fullName evidence="4">Phage tape measure protein</fullName>
    </submittedName>
</protein>
<dbReference type="RefSeq" id="WP_003330949.1">
    <property type="nucleotide sequence ID" value="NZ_AJLR01000046.1"/>
</dbReference>
<keyword evidence="2" id="KW-0472">Membrane</keyword>
<dbReference type="EMBL" id="AJLR01000046">
    <property type="protein sequence ID" value="EKN67499.1"/>
    <property type="molecule type" value="Genomic_DNA"/>
</dbReference>
<evidence type="ECO:0000313" key="4">
    <source>
        <dbReference type="EMBL" id="EKN67499.1"/>
    </source>
</evidence>
<keyword evidence="2" id="KW-1133">Transmembrane helix</keyword>